<dbReference type="PRINTS" id="PR00455">
    <property type="entry name" value="HTHTETR"/>
</dbReference>
<evidence type="ECO:0000259" key="3">
    <source>
        <dbReference type="PROSITE" id="PS50977"/>
    </source>
</evidence>
<dbReference type="PANTHER" id="PTHR43479">
    <property type="entry name" value="ACREF/ENVCD OPERON REPRESSOR-RELATED"/>
    <property type="match status" value="1"/>
</dbReference>
<dbReference type="GO" id="GO:0003677">
    <property type="term" value="F:DNA binding"/>
    <property type="evidence" value="ECO:0007669"/>
    <property type="project" value="UniProtKB-UniRule"/>
</dbReference>
<dbReference type="Pfam" id="PF17932">
    <property type="entry name" value="TetR_C_24"/>
    <property type="match status" value="1"/>
</dbReference>
<dbReference type="Pfam" id="PF00440">
    <property type="entry name" value="TetR_N"/>
    <property type="match status" value="1"/>
</dbReference>
<dbReference type="AlphaFoldDB" id="A0A1W2G735"/>
<dbReference type="EMBL" id="FWYF01000001">
    <property type="protein sequence ID" value="SMD32116.1"/>
    <property type="molecule type" value="Genomic_DNA"/>
</dbReference>
<dbReference type="PROSITE" id="PS50977">
    <property type="entry name" value="HTH_TETR_2"/>
    <property type="match status" value="1"/>
</dbReference>
<dbReference type="Proteomes" id="UP000192472">
    <property type="component" value="Unassembled WGS sequence"/>
</dbReference>
<reference evidence="4 5" key="1">
    <citation type="submission" date="2017-04" db="EMBL/GenBank/DDBJ databases">
        <authorList>
            <person name="Afonso C.L."/>
            <person name="Miller P.J."/>
            <person name="Scott M.A."/>
            <person name="Spackman E."/>
            <person name="Goraichik I."/>
            <person name="Dimitrov K.M."/>
            <person name="Suarez D.L."/>
            <person name="Swayne D.E."/>
        </authorList>
    </citation>
    <scope>NUCLEOTIDE SEQUENCE [LARGE SCALE GENOMIC DNA]</scope>
    <source>
        <strain evidence="4 5">DSM 26133</strain>
    </source>
</reference>
<evidence type="ECO:0000313" key="4">
    <source>
        <dbReference type="EMBL" id="SMD32116.1"/>
    </source>
</evidence>
<gene>
    <name evidence="4" type="ORF">SAMN04488029_0456</name>
</gene>
<proteinExistence type="predicted"/>
<sequence length="198" mass="22449">MREMSKTRAKKTKKQIILEEAATLFREKGYSATTMRDIAGKVGVEAASLYNHITGKEQILSQICFSLADTYTSKMDVILNSNESAIDKIKELLLLHVEINAMSSPLASVMNDEWRHLTEPEHGEFLEKRRAYENHFLTIIEEGIADGSVVVSDSKVALYTMLSSIRWLQHWYHSNKDMNVESVKETIIGLLMNGIKKA</sequence>
<dbReference type="InterPro" id="IPR036271">
    <property type="entry name" value="Tet_transcr_reg_TetR-rel_C_sf"/>
</dbReference>
<name>A0A1W2G735_REIFA</name>
<evidence type="ECO:0000256" key="2">
    <source>
        <dbReference type="PROSITE-ProRule" id="PRU00335"/>
    </source>
</evidence>
<protein>
    <submittedName>
        <fullName evidence="4">Transcriptional regulator, TetR family</fullName>
    </submittedName>
</protein>
<feature type="DNA-binding region" description="H-T-H motif" evidence="2">
    <location>
        <begin position="34"/>
        <end position="53"/>
    </location>
</feature>
<dbReference type="STRING" id="692418.SAMN04488029_0456"/>
<dbReference type="SUPFAM" id="SSF48498">
    <property type="entry name" value="Tetracyclin repressor-like, C-terminal domain"/>
    <property type="match status" value="1"/>
</dbReference>
<dbReference type="InterPro" id="IPR041490">
    <property type="entry name" value="KstR2_TetR_C"/>
</dbReference>
<evidence type="ECO:0000256" key="1">
    <source>
        <dbReference type="ARBA" id="ARBA00023125"/>
    </source>
</evidence>
<dbReference type="PANTHER" id="PTHR43479:SF11">
    <property type="entry name" value="ACREF_ENVCD OPERON REPRESSOR-RELATED"/>
    <property type="match status" value="1"/>
</dbReference>
<keyword evidence="5" id="KW-1185">Reference proteome</keyword>
<dbReference type="Gene3D" id="1.10.357.10">
    <property type="entry name" value="Tetracycline Repressor, domain 2"/>
    <property type="match status" value="1"/>
</dbReference>
<dbReference type="InterPro" id="IPR001647">
    <property type="entry name" value="HTH_TetR"/>
</dbReference>
<organism evidence="4 5">
    <name type="scientific">Reichenbachiella faecimaris</name>
    <dbReference type="NCBI Taxonomy" id="692418"/>
    <lineage>
        <taxon>Bacteria</taxon>
        <taxon>Pseudomonadati</taxon>
        <taxon>Bacteroidota</taxon>
        <taxon>Cytophagia</taxon>
        <taxon>Cytophagales</taxon>
        <taxon>Reichenbachiellaceae</taxon>
        <taxon>Reichenbachiella</taxon>
    </lineage>
</organism>
<dbReference type="InterPro" id="IPR050624">
    <property type="entry name" value="HTH-type_Tx_Regulator"/>
</dbReference>
<dbReference type="SUPFAM" id="SSF46689">
    <property type="entry name" value="Homeodomain-like"/>
    <property type="match status" value="1"/>
</dbReference>
<evidence type="ECO:0000313" key="5">
    <source>
        <dbReference type="Proteomes" id="UP000192472"/>
    </source>
</evidence>
<dbReference type="Gene3D" id="1.10.10.60">
    <property type="entry name" value="Homeodomain-like"/>
    <property type="match status" value="1"/>
</dbReference>
<feature type="domain" description="HTH tetR-type" evidence="3">
    <location>
        <begin position="11"/>
        <end position="71"/>
    </location>
</feature>
<keyword evidence="1 2" id="KW-0238">DNA-binding</keyword>
<accession>A0A1W2G735</accession>
<dbReference type="InterPro" id="IPR009057">
    <property type="entry name" value="Homeodomain-like_sf"/>
</dbReference>